<feature type="chain" id="PRO_5047269196" evidence="1">
    <location>
        <begin position="21"/>
        <end position="208"/>
    </location>
</feature>
<evidence type="ECO:0000256" key="1">
    <source>
        <dbReference type="SAM" id="SignalP"/>
    </source>
</evidence>
<dbReference type="InterPro" id="IPR009706">
    <property type="entry name" value="DUF1287"/>
</dbReference>
<feature type="signal peptide" evidence="1">
    <location>
        <begin position="1"/>
        <end position="20"/>
    </location>
</feature>
<dbReference type="RefSeq" id="WP_174136176.1">
    <property type="nucleotide sequence ID" value="NZ_JABUFE010000002.1"/>
</dbReference>
<gene>
    <name evidence="2" type="ORF">HRQ87_05790</name>
</gene>
<sequence length="208" mass="23156">MHRRSVLFGLSALVATPLWATPDAAATQLVAAAQDQVGVTLIYDGSYRALDFPGGDISRLRGVCTDVIIRAMRDAWDIDLQLAINRDMHANFASYPANWGLTRPDRNIDHRRVPNLETLLTRFGAALPITSNPTAYTPADIVSWRLSGSNVPHIGIVSDRMTRDGERPLITHNIGFGTRTNDMLFDHRINGHFRITDATREKLRRLSA</sequence>
<dbReference type="Proteomes" id="UP000777935">
    <property type="component" value="Unassembled WGS sequence"/>
</dbReference>
<reference evidence="2 3" key="1">
    <citation type="submission" date="2020-06" db="EMBL/GenBank/DDBJ databases">
        <title>Sulfitobacter algicola sp. nov., isolated from green algae.</title>
        <authorList>
            <person name="Wang C."/>
        </authorList>
    </citation>
    <scope>NUCLEOTIDE SEQUENCE [LARGE SCALE GENOMIC DNA]</scope>
    <source>
        <strain evidence="2 3">1151</strain>
    </source>
</reference>
<evidence type="ECO:0000313" key="2">
    <source>
        <dbReference type="EMBL" id="NSX54307.1"/>
    </source>
</evidence>
<name>A0ABX2ITZ9_9RHOB</name>
<keyword evidence="1" id="KW-0732">Signal</keyword>
<dbReference type="Pfam" id="PF06940">
    <property type="entry name" value="DUF1287"/>
    <property type="match status" value="1"/>
</dbReference>
<protein>
    <submittedName>
        <fullName evidence="2">DUF1287 domain-containing protein</fullName>
    </submittedName>
</protein>
<dbReference type="EMBL" id="JABUFE010000002">
    <property type="protein sequence ID" value="NSX54307.1"/>
    <property type="molecule type" value="Genomic_DNA"/>
</dbReference>
<comment type="caution">
    <text evidence="2">The sequence shown here is derived from an EMBL/GenBank/DDBJ whole genome shotgun (WGS) entry which is preliminary data.</text>
</comment>
<proteinExistence type="predicted"/>
<accession>A0ABX2ITZ9</accession>
<keyword evidence="3" id="KW-1185">Reference proteome</keyword>
<dbReference type="PIRSF" id="PIRSF011444">
    <property type="entry name" value="DUF1287"/>
    <property type="match status" value="1"/>
</dbReference>
<evidence type="ECO:0000313" key="3">
    <source>
        <dbReference type="Proteomes" id="UP000777935"/>
    </source>
</evidence>
<organism evidence="2 3">
    <name type="scientific">Parasulfitobacter algicola</name>
    <dbReference type="NCBI Taxonomy" id="2614809"/>
    <lineage>
        <taxon>Bacteria</taxon>
        <taxon>Pseudomonadati</taxon>
        <taxon>Pseudomonadota</taxon>
        <taxon>Alphaproteobacteria</taxon>
        <taxon>Rhodobacterales</taxon>
        <taxon>Roseobacteraceae</taxon>
        <taxon>Parasulfitobacter</taxon>
    </lineage>
</organism>